<accession>A0ABV7G294</accession>
<feature type="domain" description="Helicase ATP-binding" evidence="5">
    <location>
        <begin position="200"/>
        <end position="476"/>
    </location>
</feature>
<keyword evidence="2 6" id="KW-0378">Hydrolase</keyword>
<dbReference type="PANTHER" id="PTHR11472">
    <property type="entry name" value="DNA REPAIR DEAD HELICASE RAD3/XP-D SUBFAMILY MEMBER"/>
    <property type="match status" value="1"/>
</dbReference>
<comment type="similarity">
    <text evidence="4">Belongs to the helicase family. DinG subfamily.</text>
</comment>
<keyword evidence="1" id="KW-0547">Nucleotide-binding</keyword>
<sequence>MPPRLLLPDAPALVTPAPGRAALLTPDGELSMLRPQQVAAALRELGPPIVVHAPATAKRLNLPGLPGAWDLLELFAFCLPAQPAPPTPRGLALALDMPPPADAESAAALLPEIATELLRRLARARNAPLNKDAAILAARMRDAASWPWADSVLAALGQPTARGSNDGLKVWRALPEWEEPSPPPPPGSHPVTPADARTRLAEILGEGAEQRPSQADFASAASMAFTPREVPGEPRLVLAEAGTGTGKTLGYVAPASLWAERNGAPVWIATYTRNLQRQLDQELARLYPDPEERRRHVVIRKGRENYLCLLNYDEAASGAMPARLPALALVARWALATRDGDLLGGDFPGWLVELFPPGAISLLADRRGECIHSACPHWKRCYVEHSIRRAAHARLVVANHALVMVQAALGGGDDGPALRYVFDEGHHLFDAADGAFSAALSGAEMAELRRWLLGNEGGRSRARGLRRRLEEMLADHPVLVPPLELTERAARALPSAGWWDRWAALPEAEADLAEDEGATPTDPRPILPANTINPDIAENFLRAVRAQILARTEDGDPLYDAECDLQPLHEDLPAAAIVLEDALERLRAPLKNLSKLLNDLLEDPDEELETGDRIRLETATRSIDRRAVMPLTAWISMLARLREPPAEPGQRPTYVDWLALTRRDGRDIDAGLHRHWLDPTVPFASQVAGPAHGVLIASATLRDAARHDPEAAWREAEARTGVQHLPAPAIRAALPSPFDYAANTRAFVVEDITRDSPGQIAAAMQQLFLASGGGALGLFTAIRRLRDVHARIAPALAEAGIPLYAQHVDAMDSATLVDIFRAEEDSCLLGTDALRDGVDVPGQALRLLVFDRVPWPRPSILHRERRIHLSGGRPGAYDDAIARHRLRQAFGRLIRRADDRGVFVLLDPRTPTRLLGGLPEGVVPQRLGLAEAVRQTAAFLSGD</sequence>
<dbReference type="Proteomes" id="UP001595593">
    <property type="component" value="Unassembled WGS sequence"/>
</dbReference>
<organism evidence="6 7">
    <name type="scientific">Teichococcus globiformis</name>
    <dbReference type="NCBI Taxonomy" id="2307229"/>
    <lineage>
        <taxon>Bacteria</taxon>
        <taxon>Pseudomonadati</taxon>
        <taxon>Pseudomonadota</taxon>
        <taxon>Alphaproteobacteria</taxon>
        <taxon>Acetobacterales</taxon>
        <taxon>Roseomonadaceae</taxon>
        <taxon>Roseomonas</taxon>
    </lineage>
</organism>
<keyword evidence="6" id="KW-0347">Helicase</keyword>
<reference evidence="7" key="1">
    <citation type="journal article" date="2019" name="Int. J. Syst. Evol. Microbiol.">
        <title>The Global Catalogue of Microorganisms (GCM) 10K type strain sequencing project: providing services to taxonomists for standard genome sequencing and annotation.</title>
        <authorList>
            <consortium name="The Broad Institute Genomics Platform"/>
            <consortium name="The Broad Institute Genome Sequencing Center for Infectious Disease"/>
            <person name="Wu L."/>
            <person name="Ma J."/>
        </authorList>
    </citation>
    <scope>NUCLEOTIDE SEQUENCE [LARGE SCALE GENOMIC DNA]</scope>
    <source>
        <strain evidence="7">KCTC 52094</strain>
    </source>
</reference>
<dbReference type="SUPFAM" id="SSF52540">
    <property type="entry name" value="P-loop containing nucleoside triphosphate hydrolases"/>
    <property type="match status" value="2"/>
</dbReference>
<name>A0ABV7G294_9PROT</name>
<evidence type="ECO:0000256" key="2">
    <source>
        <dbReference type="ARBA" id="ARBA00022801"/>
    </source>
</evidence>
<comment type="caution">
    <text evidence="6">The sequence shown here is derived from an EMBL/GenBank/DDBJ whole genome shotgun (WGS) entry which is preliminary data.</text>
</comment>
<evidence type="ECO:0000313" key="7">
    <source>
        <dbReference type="Proteomes" id="UP001595593"/>
    </source>
</evidence>
<dbReference type="Pfam" id="PF13307">
    <property type="entry name" value="Helicase_C_2"/>
    <property type="match status" value="1"/>
</dbReference>
<evidence type="ECO:0000256" key="4">
    <source>
        <dbReference type="ARBA" id="ARBA00038058"/>
    </source>
</evidence>
<protein>
    <submittedName>
        <fullName evidence="6">ATP-dependent DNA helicase</fullName>
        <ecNumber evidence="6">3.6.4.12</ecNumber>
    </submittedName>
</protein>
<dbReference type="GO" id="GO:0016787">
    <property type="term" value="F:hydrolase activity"/>
    <property type="evidence" value="ECO:0007669"/>
    <property type="project" value="UniProtKB-KW"/>
</dbReference>
<dbReference type="PANTHER" id="PTHR11472:SF34">
    <property type="entry name" value="REGULATOR OF TELOMERE ELONGATION HELICASE 1"/>
    <property type="match status" value="1"/>
</dbReference>
<evidence type="ECO:0000256" key="3">
    <source>
        <dbReference type="ARBA" id="ARBA00022840"/>
    </source>
</evidence>
<dbReference type="EMBL" id="JBHRTN010000018">
    <property type="protein sequence ID" value="MFC3126827.1"/>
    <property type="molecule type" value="Genomic_DNA"/>
</dbReference>
<dbReference type="InterPro" id="IPR027417">
    <property type="entry name" value="P-loop_NTPase"/>
</dbReference>
<dbReference type="InterPro" id="IPR006555">
    <property type="entry name" value="ATP-dep_Helicase_C"/>
</dbReference>
<evidence type="ECO:0000313" key="6">
    <source>
        <dbReference type="EMBL" id="MFC3126827.1"/>
    </source>
</evidence>
<dbReference type="PROSITE" id="PS51193">
    <property type="entry name" value="HELICASE_ATP_BIND_2"/>
    <property type="match status" value="1"/>
</dbReference>
<evidence type="ECO:0000256" key="1">
    <source>
        <dbReference type="ARBA" id="ARBA00022741"/>
    </source>
</evidence>
<dbReference type="SMART" id="SM00491">
    <property type="entry name" value="HELICc2"/>
    <property type="match status" value="1"/>
</dbReference>
<dbReference type="Gene3D" id="3.40.50.300">
    <property type="entry name" value="P-loop containing nucleotide triphosphate hydrolases"/>
    <property type="match status" value="2"/>
</dbReference>
<evidence type="ECO:0000259" key="5">
    <source>
        <dbReference type="PROSITE" id="PS51193"/>
    </source>
</evidence>
<keyword evidence="3" id="KW-0067">ATP-binding</keyword>
<dbReference type="InterPro" id="IPR014013">
    <property type="entry name" value="Helic_SF1/SF2_ATP-bd_DinG/Rad3"/>
</dbReference>
<keyword evidence="7" id="KW-1185">Reference proteome</keyword>
<proteinExistence type="inferred from homology"/>
<dbReference type="InterPro" id="IPR045028">
    <property type="entry name" value="DinG/Rad3-like"/>
</dbReference>
<dbReference type="EC" id="3.6.4.12" evidence="6"/>
<dbReference type="GO" id="GO:0003678">
    <property type="term" value="F:DNA helicase activity"/>
    <property type="evidence" value="ECO:0007669"/>
    <property type="project" value="UniProtKB-EC"/>
</dbReference>
<gene>
    <name evidence="6" type="ORF">ACFOD4_17315</name>
</gene>